<feature type="binding site" evidence="4">
    <location>
        <position position="85"/>
    </location>
    <ligand>
        <name>Mg(2+)</name>
        <dbReference type="ChEBI" id="CHEBI:18420"/>
        <label>1</label>
        <note>catalytic</note>
    </ligand>
</feature>
<dbReference type="Proteomes" id="UP000631694">
    <property type="component" value="Unassembled WGS sequence"/>
</dbReference>
<accession>A0A931I041</accession>
<dbReference type="GO" id="GO:0046854">
    <property type="term" value="P:phosphatidylinositol phosphate biosynthetic process"/>
    <property type="evidence" value="ECO:0007669"/>
    <property type="project" value="InterPro"/>
</dbReference>
<evidence type="ECO:0000256" key="1">
    <source>
        <dbReference type="ARBA" id="ARBA00009759"/>
    </source>
</evidence>
<dbReference type="Pfam" id="PF00459">
    <property type="entry name" value="Inositol_P"/>
    <property type="match status" value="1"/>
</dbReference>
<dbReference type="PANTHER" id="PTHR20854">
    <property type="entry name" value="INOSITOL MONOPHOSPHATASE"/>
    <property type="match status" value="1"/>
</dbReference>
<dbReference type="GO" id="GO:0008934">
    <property type="term" value="F:inositol monophosphate 1-phosphatase activity"/>
    <property type="evidence" value="ECO:0007669"/>
    <property type="project" value="TreeGrafter"/>
</dbReference>
<proteinExistence type="inferred from homology"/>
<sequence length="295" mass="31251">MSRRRSPSRASPLPAAEATSAIDDLELVAAAARAGGALALEFFGRDPEVWSKSNNSPVSAADLAVDKFLFERLRTARPDYGWLSEETEDDAERLGRRRVFVVDPIDGTRGFLAGSDEWTISIAVVEDGRPVAGALYRPVTGALYTASLGGGARRNGRLIQVTARETLAGATIAGPPVMLHKIRAHVAAMGEQMVEAGYIASLALRVALVADGALDLAVARKNSHDWDLAAADLILAEAGGRLIGSDGEELGYNRPKPVQPALIAAPPAVAALIWPLVRREAESHESSGDRAPRAH</sequence>
<dbReference type="GO" id="GO:0007165">
    <property type="term" value="P:signal transduction"/>
    <property type="evidence" value="ECO:0007669"/>
    <property type="project" value="TreeGrafter"/>
</dbReference>
<dbReference type="CDD" id="cd01638">
    <property type="entry name" value="CysQ"/>
    <property type="match status" value="1"/>
</dbReference>
<feature type="binding site" evidence="4">
    <location>
        <position position="106"/>
    </location>
    <ligand>
        <name>Mg(2+)</name>
        <dbReference type="ChEBI" id="CHEBI:18420"/>
        <label>1</label>
        <note>catalytic</note>
    </ligand>
</feature>
<evidence type="ECO:0000256" key="2">
    <source>
        <dbReference type="ARBA" id="ARBA00022723"/>
    </source>
</evidence>
<feature type="binding site" evidence="4">
    <location>
        <position position="105"/>
    </location>
    <ligand>
        <name>Mg(2+)</name>
        <dbReference type="ChEBI" id="CHEBI:18420"/>
        <label>1</label>
        <note>catalytic</note>
    </ligand>
</feature>
<evidence type="ECO:0000313" key="6">
    <source>
        <dbReference type="Proteomes" id="UP000631694"/>
    </source>
</evidence>
<dbReference type="PRINTS" id="PR00377">
    <property type="entry name" value="IMPHPHTASES"/>
</dbReference>
<evidence type="ECO:0000256" key="3">
    <source>
        <dbReference type="ARBA" id="ARBA00022842"/>
    </source>
</evidence>
<dbReference type="SUPFAM" id="SSF56655">
    <property type="entry name" value="Carbohydrate phosphatase"/>
    <property type="match status" value="1"/>
</dbReference>
<comment type="caution">
    <text evidence="5">The sequence shown here is derived from an EMBL/GenBank/DDBJ whole genome shotgun (WGS) entry which is preliminary data.</text>
</comment>
<feature type="binding site" evidence="4">
    <location>
        <position position="227"/>
    </location>
    <ligand>
        <name>Mg(2+)</name>
        <dbReference type="ChEBI" id="CHEBI:18420"/>
        <label>1</label>
        <note>catalytic</note>
    </ligand>
</feature>
<comment type="cofactor">
    <cofactor evidence="4">
        <name>Mg(2+)</name>
        <dbReference type="ChEBI" id="CHEBI:18420"/>
    </cofactor>
</comment>
<evidence type="ECO:0000256" key="4">
    <source>
        <dbReference type="PIRSR" id="PIRSR600760-2"/>
    </source>
</evidence>
<evidence type="ECO:0000313" key="5">
    <source>
        <dbReference type="EMBL" id="MBH0236959.1"/>
    </source>
</evidence>
<organism evidence="5 6">
    <name type="scientific">Methylobrevis albus</name>
    <dbReference type="NCBI Taxonomy" id="2793297"/>
    <lineage>
        <taxon>Bacteria</taxon>
        <taxon>Pseudomonadati</taxon>
        <taxon>Pseudomonadota</taxon>
        <taxon>Alphaproteobacteria</taxon>
        <taxon>Hyphomicrobiales</taxon>
        <taxon>Pleomorphomonadaceae</taxon>
        <taxon>Methylobrevis</taxon>
    </lineage>
</organism>
<keyword evidence="2 4" id="KW-0479">Metal-binding</keyword>
<dbReference type="AlphaFoldDB" id="A0A931I041"/>
<dbReference type="InterPro" id="IPR020550">
    <property type="entry name" value="Inositol_monophosphatase_CS"/>
</dbReference>
<reference evidence="5" key="1">
    <citation type="submission" date="2020-12" db="EMBL/GenBank/DDBJ databases">
        <title>Methylobrevis albus sp. nov., isolated from fresh water lack sediment.</title>
        <authorList>
            <person name="Zou Q."/>
        </authorList>
    </citation>
    <scope>NUCLEOTIDE SEQUENCE</scope>
    <source>
        <strain evidence="5">L22</strain>
    </source>
</reference>
<comment type="similarity">
    <text evidence="1">Belongs to the inositol monophosphatase superfamily.</text>
</comment>
<name>A0A931I041_9HYPH</name>
<dbReference type="Gene3D" id="3.30.540.10">
    <property type="entry name" value="Fructose-1,6-Bisphosphatase, subunit A, domain 1"/>
    <property type="match status" value="1"/>
</dbReference>
<protein>
    <submittedName>
        <fullName evidence="5">3'(2'),5'-bisphosphate nucleotidase CysQ</fullName>
    </submittedName>
</protein>
<dbReference type="PANTHER" id="PTHR20854:SF4">
    <property type="entry name" value="INOSITOL-1-MONOPHOSPHATASE-RELATED"/>
    <property type="match status" value="1"/>
</dbReference>
<dbReference type="EMBL" id="JADZLT010000040">
    <property type="protein sequence ID" value="MBH0236959.1"/>
    <property type="molecule type" value="Genomic_DNA"/>
</dbReference>
<dbReference type="GO" id="GO:0046872">
    <property type="term" value="F:metal ion binding"/>
    <property type="evidence" value="ECO:0007669"/>
    <property type="project" value="UniProtKB-KW"/>
</dbReference>
<gene>
    <name evidence="5" type="ORF">I5731_03905</name>
</gene>
<dbReference type="PROSITE" id="PS00630">
    <property type="entry name" value="IMP_2"/>
    <property type="match status" value="1"/>
</dbReference>
<feature type="binding site" evidence="4">
    <location>
        <position position="103"/>
    </location>
    <ligand>
        <name>Mg(2+)</name>
        <dbReference type="ChEBI" id="CHEBI:18420"/>
        <label>1</label>
        <note>catalytic</note>
    </ligand>
</feature>
<keyword evidence="6" id="KW-1185">Reference proteome</keyword>
<keyword evidence="3 4" id="KW-0460">Magnesium</keyword>
<dbReference type="InterPro" id="IPR000760">
    <property type="entry name" value="Inositol_monophosphatase-like"/>
</dbReference>
<dbReference type="Gene3D" id="3.40.190.80">
    <property type="match status" value="1"/>
</dbReference>
<dbReference type="GO" id="GO:0006020">
    <property type="term" value="P:inositol metabolic process"/>
    <property type="evidence" value="ECO:0007669"/>
    <property type="project" value="TreeGrafter"/>
</dbReference>